<reference evidence="4 6" key="1">
    <citation type="journal article" date="2008" name="Science">
        <title>The Physcomitrella genome reveals evolutionary insights into the conquest of land by plants.</title>
        <authorList>
            <person name="Rensing S."/>
            <person name="Lang D."/>
            <person name="Zimmer A."/>
            <person name="Terry A."/>
            <person name="Salamov A."/>
            <person name="Shapiro H."/>
            <person name="Nishiyama T."/>
            <person name="Perroud P.-F."/>
            <person name="Lindquist E."/>
            <person name="Kamisugi Y."/>
            <person name="Tanahashi T."/>
            <person name="Sakakibara K."/>
            <person name="Fujita T."/>
            <person name="Oishi K."/>
            <person name="Shin-I T."/>
            <person name="Kuroki Y."/>
            <person name="Toyoda A."/>
            <person name="Suzuki Y."/>
            <person name="Hashimoto A."/>
            <person name="Yamaguchi K."/>
            <person name="Sugano A."/>
            <person name="Kohara Y."/>
            <person name="Fujiyama A."/>
            <person name="Anterola A."/>
            <person name="Aoki S."/>
            <person name="Ashton N."/>
            <person name="Barbazuk W.B."/>
            <person name="Barker E."/>
            <person name="Bennetzen J."/>
            <person name="Bezanilla M."/>
            <person name="Blankenship R."/>
            <person name="Cho S.H."/>
            <person name="Dutcher S."/>
            <person name="Estelle M."/>
            <person name="Fawcett J.A."/>
            <person name="Gundlach H."/>
            <person name="Hanada K."/>
            <person name="Heyl A."/>
            <person name="Hicks K.A."/>
            <person name="Hugh J."/>
            <person name="Lohr M."/>
            <person name="Mayer K."/>
            <person name="Melkozernov A."/>
            <person name="Murata T."/>
            <person name="Nelson D."/>
            <person name="Pils B."/>
            <person name="Prigge M."/>
            <person name="Reiss B."/>
            <person name="Renner T."/>
            <person name="Rombauts S."/>
            <person name="Rushton P."/>
            <person name="Sanderfoot A."/>
            <person name="Schween G."/>
            <person name="Shiu S.-H."/>
            <person name="Stueber K."/>
            <person name="Theodoulou F.L."/>
            <person name="Tu H."/>
            <person name="Van de Peer Y."/>
            <person name="Verrier P.J."/>
            <person name="Waters E."/>
            <person name="Wood A."/>
            <person name="Yang L."/>
            <person name="Cove D."/>
            <person name="Cuming A."/>
            <person name="Hasebe M."/>
            <person name="Lucas S."/>
            <person name="Mishler D.B."/>
            <person name="Reski R."/>
            <person name="Grigoriev I."/>
            <person name="Quatrano R.S."/>
            <person name="Boore J.L."/>
        </authorList>
    </citation>
    <scope>NUCLEOTIDE SEQUENCE [LARGE SCALE GENOMIC DNA]</scope>
    <source>
        <strain evidence="5 6">cv. Gransden 2004</strain>
    </source>
</reference>
<feature type="repeat" description="PPR" evidence="2">
    <location>
        <begin position="129"/>
        <end position="163"/>
    </location>
</feature>
<dbReference type="FunCoup" id="A0A2K1KIV0">
    <property type="interactions" value="457"/>
</dbReference>
<dbReference type="OMA" id="KERAVCH"/>
<feature type="repeat" description="PPR" evidence="2">
    <location>
        <begin position="230"/>
        <end position="264"/>
    </location>
</feature>
<dbReference type="PROSITE" id="PS51375">
    <property type="entry name" value="PPR"/>
    <property type="match status" value="8"/>
</dbReference>
<dbReference type="InterPro" id="IPR032867">
    <property type="entry name" value="DYW_dom"/>
</dbReference>
<dbReference type="InterPro" id="IPR002885">
    <property type="entry name" value="PPR_rpt"/>
</dbReference>
<feature type="repeat" description="PPR" evidence="2">
    <location>
        <begin position="199"/>
        <end position="229"/>
    </location>
</feature>
<dbReference type="EnsemblPlants" id="Pp3c5_7610V3.1">
    <property type="protein sequence ID" value="Pp3c5_7610V3.1"/>
    <property type="gene ID" value="Pp3c5_7610"/>
</dbReference>
<evidence type="ECO:0000313" key="5">
    <source>
        <dbReference type="EnsemblPlants" id="Pp3c5_7610V3.1"/>
    </source>
</evidence>
<dbReference type="Pfam" id="PF13041">
    <property type="entry name" value="PPR_2"/>
    <property type="match status" value="4"/>
</dbReference>
<evidence type="ECO:0000256" key="1">
    <source>
        <dbReference type="ARBA" id="ARBA00022737"/>
    </source>
</evidence>
<dbReference type="EMBL" id="ABEU02000005">
    <property type="protein sequence ID" value="PNR53699.1"/>
    <property type="molecule type" value="Genomic_DNA"/>
</dbReference>
<feature type="repeat" description="PPR" evidence="2">
    <location>
        <begin position="63"/>
        <end position="97"/>
    </location>
</feature>
<dbReference type="Gramene" id="Pp3c5_7610V3.1">
    <property type="protein sequence ID" value="Pp3c5_7610V3.1"/>
    <property type="gene ID" value="Pp3c5_7610"/>
</dbReference>
<dbReference type="RefSeq" id="XP_024376960.1">
    <property type="nucleotide sequence ID" value="XM_024521192.2"/>
</dbReference>
<dbReference type="Pfam" id="PF13812">
    <property type="entry name" value="PPR_3"/>
    <property type="match status" value="2"/>
</dbReference>
<reference evidence="5" key="3">
    <citation type="submission" date="2020-12" db="UniProtKB">
        <authorList>
            <consortium name="EnsemblPlants"/>
        </authorList>
    </citation>
    <scope>IDENTIFICATION</scope>
</reference>
<dbReference type="InterPro" id="IPR046848">
    <property type="entry name" value="E_motif"/>
</dbReference>
<keyword evidence="1" id="KW-0677">Repeat</keyword>
<feature type="repeat" description="PPR" evidence="2">
    <location>
        <begin position="502"/>
        <end position="532"/>
    </location>
</feature>
<dbReference type="FunFam" id="1.25.40.10:FF:000073">
    <property type="entry name" value="Pentatricopeptide repeat-containing protein chloroplastic"/>
    <property type="match status" value="1"/>
</dbReference>
<proteinExistence type="predicted"/>
<dbReference type="EnsemblPlants" id="Pp3c5_7610V3.2">
    <property type="protein sequence ID" value="Pp3c5_7610V3.2"/>
    <property type="gene ID" value="Pp3c5_7610"/>
</dbReference>
<protein>
    <recommendedName>
        <fullName evidence="3">DYW domain-containing protein</fullName>
    </recommendedName>
</protein>
<dbReference type="GeneID" id="112282955"/>
<dbReference type="FunFam" id="1.25.40.10:FF:000366">
    <property type="entry name" value="Pentatricopeptide (PPR) repeat-containing protein"/>
    <property type="match status" value="1"/>
</dbReference>
<feature type="domain" description="DYW" evidence="3">
    <location>
        <begin position="748"/>
        <end position="840"/>
    </location>
</feature>
<dbReference type="FunFam" id="1.25.40.10:FF:000031">
    <property type="entry name" value="Pentatricopeptide repeat-containing protein mitochondrial"/>
    <property type="match status" value="1"/>
</dbReference>
<feature type="repeat" description="PPR" evidence="2">
    <location>
        <begin position="533"/>
        <end position="567"/>
    </location>
</feature>
<dbReference type="Gramene" id="Pp3c5_7610V3.2">
    <property type="protein sequence ID" value="Pp3c5_7610V3.2"/>
    <property type="gene ID" value="Pp3c5_7610"/>
</dbReference>
<dbReference type="Gene3D" id="1.25.40.10">
    <property type="entry name" value="Tetratricopeptide repeat domain"/>
    <property type="match status" value="6"/>
</dbReference>
<dbReference type="FunFam" id="1.25.40.10:FF:000381">
    <property type="entry name" value="Pentatricopeptide repeat-containing protein"/>
    <property type="match status" value="2"/>
</dbReference>
<gene>
    <name evidence="5" type="primary">LOC112282955</name>
    <name evidence="4" type="ORF">PHYPA_007374</name>
</gene>
<sequence>MMLRRWFIKEGNVSRRSITTAALLLISRWSRLDKTSMIPTGKDGWYAPADVLQYLHRKGPQVDSYDYVKLLQSCVKAKDLAVGKQVHEHILRCGVKPNVYITNTLLKLYAHCGSVNEARQLFDKFSNKSVVSWNVMISGYAHRGLAQEAFNLFTLMQQERLEPDKFTFVSILSACSSPAVLNWGREIHVRVMEAGLANDTTVGNALISMYAKCGSVRDARRVFDAMASRDEVSWTTLTGAYAESGYGEESLKTYHAMLQERVRPSRITYMNVLSACGSLAALEKGKQIHAHIVESEYHSDVRVSTALTKMYMKCGAFKDAREVFECLSYRDVIAWNTMIRGFVDSGQLEEAHGTFHRMLEEGVAPDRATYTTVLSACARPGGLARGKEIHARAAKDGLVSDVRFGNALINMYSKAGSMKDARQVFDRMPKRDVVSWTTLLGRYADCDQVVESFTTFKQMLQQGVKANKITYMCVLKACSNPVALKWGKEIHAEVVKAGLLADLAVTNALMSMYFKCGSVEDAIRVFEGMSMRDVVTWNTLIGGLGQNGRGLEALQRYEVMKSEGMRPNAATFVNVLSACRVCNLVEEGRRQFAFMSKDYGIVPTEKHYACMVDILARAGHLREAEDVILTIPLKPSAAMWGALLAACRIHCNVEIGERAAEHCLKLEPQNAGLYVSLSAIYAAAGMWRDVAKLRKFMKERGVKKEPGRSWIEIAGEVHSFVARDQSHPRTQEIYAELETLKKQMKSLGYVPDTRFVMHDLDDEGKERAVCHHSEKLAIAYGLISTPPGTPIRISKNLRVCTDCHTATKFISKITKREIIARDAHRFHHFKNGECSCGDYW</sequence>
<dbReference type="FunFam" id="1.25.40.10:FF:000344">
    <property type="entry name" value="Pentatricopeptide repeat-containing protein"/>
    <property type="match status" value="1"/>
</dbReference>
<feature type="repeat" description="PPR" evidence="2">
    <location>
        <begin position="331"/>
        <end position="365"/>
    </location>
</feature>
<dbReference type="Pfam" id="PF20431">
    <property type="entry name" value="E_motif"/>
    <property type="match status" value="1"/>
</dbReference>
<feature type="repeat" description="PPR" evidence="2">
    <location>
        <begin position="401"/>
        <end position="435"/>
    </location>
</feature>
<dbReference type="PANTHER" id="PTHR24015:SF548">
    <property type="entry name" value="OS08G0340900 PROTEIN"/>
    <property type="match status" value="1"/>
</dbReference>
<dbReference type="AlphaFoldDB" id="A0A2K1KIV0"/>
<dbReference type="PANTHER" id="PTHR24015">
    <property type="entry name" value="OS07G0578800 PROTEIN-RELATED"/>
    <property type="match status" value="1"/>
</dbReference>
<name>A0A2K1KIV0_PHYPA</name>
<dbReference type="InterPro" id="IPR046960">
    <property type="entry name" value="PPR_At4g14850-like_plant"/>
</dbReference>
<dbReference type="InterPro" id="IPR011990">
    <property type="entry name" value="TPR-like_helical_dom_sf"/>
</dbReference>
<dbReference type="GO" id="GO:0009451">
    <property type="term" value="P:RNA modification"/>
    <property type="evidence" value="ECO:0007669"/>
    <property type="project" value="InterPro"/>
</dbReference>
<dbReference type="InterPro" id="IPR046849">
    <property type="entry name" value="E2_motif"/>
</dbReference>
<dbReference type="Pfam" id="PF01535">
    <property type="entry name" value="PPR"/>
    <property type="match status" value="1"/>
</dbReference>
<evidence type="ECO:0000259" key="3">
    <source>
        <dbReference type="Pfam" id="PF14432"/>
    </source>
</evidence>
<dbReference type="GO" id="GO:0003723">
    <property type="term" value="F:RNA binding"/>
    <property type="evidence" value="ECO:0007669"/>
    <property type="project" value="InterPro"/>
</dbReference>
<dbReference type="OrthoDB" id="185373at2759"/>
<dbReference type="Pfam" id="PF14432">
    <property type="entry name" value="DYW_deaminase"/>
    <property type="match status" value="1"/>
</dbReference>
<dbReference type="Proteomes" id="UP000006727">
    <property type="component" value="Chromosome 5"/>
</dbReference>
<evidence type="ECO:0000313" key="6">
    <source>
        <dbReference type="Proteomes" id="UP000006727"/>
    </source>
</evidence>
<keyword evidence="6" id="KW-1185">Reference proteome</keyword>
<organism evidence="4">
    <name type="scientific">Physcomitrium patens</name>
    <name type="common">Spreading-leaved earth moss</name>
    <name type="synonym">Physcomitrella patens</name>
    <dbReference type="NCBI Taxonomy" id="3218"/>
    <lineage>
        <taxon>Eukaryota</taxon>
        <taxon>Viridiplantae</taxon>
        <taxon>Streptophyta</taxon>
        <taxon>Embryophyta</taxon>
        <taxon>Bryophyta</taxon>
        <taxon>Bryophytina</taxon>
        <taxon>Bryopsida</taxon>
        <taxon>Funariidae</taxon>
        <taxon>Funariales</taxon>
        <taxon>Funariaceae</taxon>
        <taxon>Physcomitrium</taxon>
    </lineage>
</organism>
<dbReference type="NCBIfam" id="TIGR00756">
    <property type="entry name" value="PPR"/>
    <property type="match status" value="6"/>
</dbReference>
<reference evidence="4 6" key="2">
    <citation type="journal article" date="2018" name="Plant J.">
        <title>The Physcomitrella patens chromosome-scale assembly reveals moss genome structure and evolution.</title>
        <authorList>
            <person name="Lang D."/>
            <person name="Ullrich K.K."/>
            <person name="Murat F."/>
            <person name="Fuchs J."/>
            <person name="Jenkins J."/>
            <person name="Haas F.B."/>
            <person name="Piednoel M."/>
            <person name="Gundlach H."/>
            <person name="Van Bel M."/>
            <person name="Meyberg R."/>
            <person name="Vives C."/>
            <person name="Morata J."/>
            <person name="Symeonidi A."/>
            <person name="Hiss M."/>
            <person name="Muchero W."/>
            <person name="Kamisugi Y."/>
            <person name="Saleh O."/>
            <person name="Blanc G."/>
            <person name="Decker E.L."/>
            <person name="van Gessel N."/>
            <person name="Grimwood J."/>
            <person name="Hayes R.D."/>
            <person name="Graham S.W."/>
            <person name="Gunter L.E."/>
            <person name="McDaniel S.F."/>
            <person name="Hoernstein S.N.W."/>
            <person name="Larsson A."/>
            <person name="Li F.W."/>
            <person name="Perroud P.F."/>
            <person name="Phillips J."/>
            <person name="Ranjan P."/>
            <person name="Rokshar D.S."/>
            <person name="Rothfels C.J."/>
            <person name="Schneider L."/>
            <person name="Shu S."/>
            <person name="Stevenson D.W."/>
            <person name="Thummler F."/>
            <person name="Tillich M."/>
            <person name="Villarreal Aguilar J.C."/>
            <person name="Widiez T."/>
            <person name="Wong G.K."/>
            <person name="Wymore A."/>
            <person name="Zhang Y."/>
            <person name="Zimmer A.D."/>
            <person name="Quatrano R.S."/>
            <person name="Mayer K.F.X."/>
            <person name="Goodstein D."/>
            <person name="Casacuberta J.M."/>
            <person name="Vandepoele K."/>
            <person name="Reski R."/>
            <person name="Cuming A.C."/>
            <person name="Tuskan G.A."/>
            <person name="Maumus F."/>
            <person name="Salse J."/>
            <person name="Schmutz J."/>
            <person name="Rensing S.A."/>
        </authorList>
    </citation>
    <scope>NUCLEOTIDE SEQUENCE [LARGE SCALE GENOMIC DNA]</scope>
    <source>
        <strain evidence="5 6">cv. Gransden 2004</strain>
    </source>
</reference>
<dbReference type="KEGG" id="ppp:112282955"/>
<accession>A0A2K1KIV0</accession>
<dbReference type="SUPFAM" id="SSF48452">
    <property type="entry name" value="TPR-like"/>
    <property type="match status" value="1"/>
</dbReference>
<evidence type="ECO:0000313" key="4">
    <source>
        <dbReference type="EMBL" id="PNR53699.1"/>
    </source>
</evidence>
<dbReference type="PaxDb" id="3218-PP1S186_64V6.1"/>
<dbReference type="GO" id="GO:0008270">
    <property type="term" value="F:zinc ion binding"/>
    <property type="evidence" value="ECO:0007669"/>
    <property type="project" value="InterPro"/>
</dbReference>
<evidence type="ECO:0000256" key="2">
    <source>
        <dbReference type="PROSITE-ProRule" id="PRU00708"/>
    </source>
</evidence>
<dbReference type="Pfam" id="PF20430">
    <property type="entry name" value="Eplus_motif"/>
    <property type="match status" value="1"/>
</dbReference>